<dbReference type="Gene3D" id="3.30.70.100">
    <property type="match status" value="1"/>
</dbReference>
<accession>A0A917EWP8</accession>
<gene>
    <name evidence="2" type="ORF">GCM10011399_15520</name>
</gene>
<dbReference type="InterPro" id="IPR007138">
    <property type="entry name" value="ABM_dom"/>
</dbReference>
<evidence type="ECO:0000313" key="2">
    <source>
        <dbReference type="EMBL" id="GGF22769.1"/>
    </source>
</evidence>
<keyword evidence="3" id="KW-1185">Reference proteome</keyword>
<dbReference type="Pfam" id="PF03992">
    <property type="entry name" value="ABM"/>
    <property type="match status" value="1"/>
</dbReference>
<feature type="domain" description="ABM" evidence="1">
    <location>
        <begin position="10"/>
        <end position="84"/>
    </location>
</feature>
<dbReference type="AlphaFoldDB" id="A0A917EWP8"/>
<dbReference type="SUPFAM" id="SSF54909">
    <property type="entry name" value="Dimeric alpha+beta barrel"/>
    <property type="match status" value="1"/>
</dbReference>
<evidence type="ECO:0000313" key="3">
    <source>
        <dbReference type="Proteomes" id="UP000598775"/>
    </source>
</evidence>
<proteinExistence type="predicted"/>
<reference evidence="2 3" key="1">
    <citation type="journal article" date="2014" name="Int. J. Syst. Evol. Microbiol.">
        <title>Complete genome sequence of Corynebacterium casei LMG S-19264T (=DSM 44701T), isolated from a smear-ripened cheese.</title>
        <authorList>
            <consortium name="US DOE Joint Genome Institute (JGI-PGF)"/>
            <person name="Walter F."/>
            <person name="Albersmeier A."/>
            <person name="Kalinowski J."/>
            <person name="Ruckert C."/>
        </authorList>
    </citation>
    <scope>NUCLEOTIDE SEQUENCE [LARGE SCALE GENOMIC DNA]</scope>
    <source>
        <strain evidence="2 3">CGMCC 1.12976</strain>
    </source>
</reference>
<dbReference type="EMBL" id="BMGP01000002">
    <property type="protein sequence ID" value="GGF22769.1"/>
    <property type="molecule type" value="Genomic_DNA"/>
</dbReference>
<dbReference type="InterPro" id="IPR011008">
    <property type="entry name" value="Dimeric_a/b-barrel"/>
</dbReference>
<name>A0A917EWP8_9MICO</name>
<evidence type="ECO:0000259" key="1">
    <source>
        <dbReference type="Pfam" id="PF03992"/>
    </source>
</evidence>
<protein>
    <recommendedName>
        <fullName evidence="1">ABM domain-containing protein</fullName>
    </recommendedName>
</protein>
<comment type="caution">
    <text evidence="2">The sequence shown here is derived from an EMBL/GenBank/DDBJ whole genome shotgun (WGS) entry which is preliminary data.</text>
</comment>
<organism evidence="2 3">
    <name type="scientific">Subtercola lobariae</name>
    <dbReference type="NCBI Taxonomy" id="1588641"/>
    <lineage>
        <taxon>Bacteria</taxon>
        <taxon>Bacillati</taxon>
        <taxon>Actinomycetota</taxon>
        <taxon>Actinomycetes</taxon>
        <taxon>Micrococcales</taxon>
        <taxon>Microbacteriaceae</taxon>
        <taxon>Subtercola</taxon>
    </lineage>
</organism>
<dbReference type="RefSeq" id="WP_188676165.1">
    <property type="nucleotide sequence ID" value="NZ_BMGP01000002.1"/>
</dbReference>
<dbReference type="Proteomes" id="UP000598775">
    <property type="component" value="Unassembled WGS sequence"/>
</dbReference>
<sequence>MPDPIDDDGPFTFINVFDIAEDEIDTFIKEWKQRSELMITADGFISAELHRAIDSDTHFKLINVAKYESLAQFEAATHDPKYRANLEKYASASTWKAHRGFYRTAAKFD</sequence>